<gene>
    <name evidence="2" type="ORF">RhiirA4_465093</name>
</gene>
<accession>A0A2I1GRH9</accession>
<evidence type="ECO:0000313" key="2">
    <source>
        <dbReference type="EMBL" id="PKY49219.1"/>
    </source>
</evidence>
<protein>
    <submittedName>
        <fullName evidence="2">Uncharacterized protein</fullName>
    </submittedName>
</protein>
<keyword evidence="1" id="KW-0472">Membrane</keyword>
<organism evidence="2 3">
    <name type="scientific">Rhizophagus irregularis</name>
    <dbReference type="NCBI Taxonomy" id="588596"/>
    <lineage>
        <taxon>Eukaryota</taxon>
        <taxon>Fungi</taxon>
        <taxon>Fungi incertae sedis</taxon>
        <taxon>Mucoromycota</taxon>
        <taxon>Glomeromycotina</taxon>
        <taxon>Glomeromycetes</taxon>
        <taxon>Glomerales</taxon>
        <taxon>Glomeraceae</taxon>
        <taxon>Rhizophagus</taxon>
    </lineage>
</organism>
<dbReference type="AlphaFoldDB" id="A0A2I1GRH9"/>
<evidence type="ECO:0000256" key="1">
    <source>
        <dbReference type="SAM" id="Phobius"/>
    </source>
</evidence>
<keyword evidence="3" id="KW-1185">Reference proteome</keyword>
<dbReference type="Proteomes" id="UP000234323">
    <property type="component" value="Unassembled WGS sequence"/>
</dbReference>
<proteinExistence type="predicted"/>
<name>A0A2I1GRH9_9GLOM</name>
<keyword evidence="1" id="KW-1133">Transmembrane helix</keyword>
<sequence length="172" mass="19665">MPESLILTVFLLILYTKTLELLVSAFFNLFDPNICWVNRLDQVRLQSSSSDRTGKIFLYNILLKKVCLNGHITLAIAFLSIATLLLPDDPDAAKQKKFAKWLLKVEEDHISTVINELEDNIIQLSNDIVLPSQNIINLIHFIYPDFSINSNFKYLVEHAILTPKDDHVNTVL</sequence>
<evidence type="ECO:0000313" key="3">
    <source>
        <dbReference type="Proteomes" id="UP000234323"/>
    </source>
</evidence>
<dbReference type="EMBL" id="LLXI01000717">
    <property type="protein sequence ID" value="PKY49219.1"/>
    <property type="molecule type" value="Genomic_DNA"/>
</dbReference>
<keyword evidence="1" id="KW-0812">Transmembrane</keyword>
<feature type="transmembrane region" description="Helical" evidence="1">
    <location>
        <begin position="68"/>
        <end position="87"/>
    </location>
</feature>
<reference evidence="2 3" key="1">
    <citation type="submission" date="2015-10" db="EMBL/GenBank/DDBJ databases">
        <title>Genome analyses suggest a sexual origin of heterokaryosis in a supposedly ancient asexual fungus.</title>
        <authorList>
            <person name="Ropars J."/>
            <person name="Sedzielewska K."/>
            <person name="Noel J."/>
            <person name="Charron P."/>
            <person name="Farinelli L."/>
            <person name="Marton T."/>
            <person name="Kruger M."/>
            <person name="Pelin A."/>
            <person name="Brachmann A."/>
            <person name="Corradi N."/>
        </authorList>
    </citation>
    <scope>NUCLEOTIDE SEQUENCE [LARGE SCALE GENOMIC DNA]</scope>
    <source>
        <strain evidence="2 3">A4</strain>
    </source>
</reference>
<comment type="caution">
    <text evidence="2">The sequence shown here is derived from an EMBL/GenBank/DDBJ whole genome shotgun (WGS) entry which is preliminary data.</text>
</comment>